<gene>
    <name evidence="5" type="primary">LOC100372065</name>
</gene>
<organism evidence="4 5">
    <name type="scientific">Saccoglossus kowalevskii</name>
    <name type="common">Acorn worm</name>
    <dbReference type="NCBI Taxonomy" id="10224"/>
    <lineage>
        <taxon>Eukaryota</taxon>
        <taxon>Metazoa</taxon>
        <taxon>Hemichordata</taxon>
        <taxon>Enteropneusta</taxon>
        <taxon>Harrimaniidae</taxon>
        <taxon>Saccoglossus</taxon>
    </lineage>
</organism>
<evidence type="ECO:0000313" key="5">
    <source>
        <dbReference type="RefSeq" id="XP_002733276.1"/>
    </source>
</evidence>
<dbReference type="InterPro" id="IPR025934">
    <property type="entry name" value="NudC_N_dom"/>
</dbReference>
<reference evidence="5" key="1">
    <citation type="submission" date="2025-08" db="UniProtKB">
        <authorList>
            <consortium name="RefSeq"/>
        </authorList>
    </citation>
    <scope>IDENTIFICATION</scope>
    <source>
        <tissue evidence="5">Testes</tissue>
    </source>
</reference>
<dbReference type="InterPro" id="IPR007052">
    <property type="entry name" value="CS_dom"/>
</dbReference>
<dbReference type="SUPFAM" id="SSF49764">
    <property type="entry name" value="HSP20-like chaperones"/>
    <property type="match status" value="1"/>
</dbReference>
<feature type="compositionally biased region" description="Basic and acidic residues" evidence="2">
    <location>
        <begin position="109"/>
        <end position="120"/>
    </location>
</feature>
<evidence type="ECO:0000256" key="2">
    <source>
        <dbReference type="SAM" id="MobiDB-lite"/>
    </source>
</evidence>
<name>A0ABM0GMM5_SACKO</name>
<dbReference type="Pfam" id="PF14050">
    <property type="entry name" value="Nudc_N"/>
    <property type="match status" value="1"/>
</dbReference>
<dbReference type="InterPro" id="IPR008978">
    <property type="entry name" value="HSP20-like_chaperone"/>
</dbReference>
<dbReference type="InterPro" id="IPR037898">
    <property type="entry name" value="NudC_fam"/>
</dbReference>
<dbReference type="PROSITE" id="PS51203">
    <property type="entry name" value="CS"/>
    <property type="match status" value="1"/>
</dbReference>
<dbReference type="PANTHER" id="PTHR12356:SF19">
    <property type="entry name" value="NUDC DOMAIN-CONTAINING PROTEIN 3"/>
    <property type="match status" value="1"/>
</dbReference>
<feature type="domain" description="CS" evidence="3">
    <location>
        <begin position="152"/>
        <end position="247"/>
    </location>
</feature>
<evidence type="ECO:0000313" key="4">
    <source>
        <dbReference type="Proteomes" id="UP000694865"/>
    </source>
</evidence>
<dbReference type="Pfam" id="PF04969">
    <property type="entry name" value="CS"/>
    <property type="match status" value="1"/>
</dbReference>
<proteinExistence type="predicted"/>
<evidence type="ECO:0000259" key="3">
    <source>
        <dbReference type="PROSITE" id="PS51203"/>
    </source>
</evidence>
<feature type="compositionally biased region" description="Low complexity" evidence="2">
    <location>
        <begin position="89"/>
        <end position="99"/>
    </location>
</feature>
<dbReference type="Gene3D" id="2.60.40.790">
    <property type="match status" value="1"/>
</dbReference>
<accession>A0ABM0GMM5</accession>
<dbReference type="GeneID" id="100372065"/>
<dbReference type="Proteomes" id="UP000694865">
    <property type="component" value="Unplaced"/>
</dbReference>
<protein>
    <submittedName>
        <fullName evidence="5">NudC domain-containing protein 3-like</fullName>
    </submittedName>
</protein>
<keyword evidence="4" id="KW-1185">Reference proteome</keyword>
<feature type="region of interest" description="Disordered" evidence="2">
    <location>
        <begin position="82"/>
        <end position="149"/>
    </location>
</feature>
<keyword evidence="1" id="KW-0597">Phosphoprotein</keyword>
<dbReference type="PANTHER" id="PTHR12356">
    <property type="entry name" value="NUCLEAR MOVEMENT PROTEIN NUDC"/>
    <property type="match status" value="1"/>
</dbReference>
<sequence>MAAPMDLYDNSLLGIIQHVGEIQPFLDVVFNFLLRRTDFYRIMHNREDKMGFPPGVARQMVMQTFTKYEQYALQMMQREDAEKNKRGEVAPPAVETVEVQSEDPISVEKPTDKCEEKEQKTSPAKPSQESKPKAAESGHPAITTGTDSYNGAALDNYSWSQSFTDVDIKVPIPTSVKKGKDVKVDITSDRISVSLKPGVVEKDEKVLMAGKLKYNIKREDSMWSLEPGNCIQINLEKTMEKMWLGVLEGDPEIKQDTIDPTRHLHDMDDDSQAGWRQAMFDFQQKQQGKPTSKELETHGILKKAWDAEGSPFKGTEFDPSKLNIST</sequence>
<dbReference type="RefSeq" id="XP_002733276.1">
    <property type="nucleotide sequence ID" value="XM_002733230.2"/>
</dbReference>
<evidence type="ECO:0000256" key="1">
    <source>
        <dbReference type="ARBA" id="ARBA00022553"/>
    </source>
</evidence>